<gene>
    <name evidence="1" type="ORF">ACFSC7_14785</name>
</gene>
<accession>A0ABW4JY72</accession>
<dbReference type="RefSeq" id="WP_377176063.1">
    <property type="nucleotide sequence ID" value="NZ_JBHUFA010000009.1"/>
</dbReference>
<evidence type="ECO:0000313" key="2">
    <source>
        <dbReference type="Proteomes" id="UP001597327"/>
    </source>
</evidence>
<comment type="caution">
    <text evidence="1">The sequence shown here is derived from an EMBL/GenBank/DDBJ whole genome shotgun (WGS) entry which is preliminary data.</text>
</comment>
<dbReference type="EMBL" id="JBHUFA010000009">
    <property type="protein sequence ID" value="MFD1696782.1"/>
    <property type="molecule type" value="Genomic_DNA"/>
</dbReference>
<organism evidence="1 2">
    <name type="scientific">Roseibium aestuarii</name>
    <dbReference type="NCBI Taxonomy" id="2600299"/>
    <lineage>
        <taxon>Bacteria</taxon>
        <taxon>Pseudomonadati</taxon>
        <taxon>Pseudomonadota</taxon>
        <taxon>Alphaproteobacteria</taxon>
        <taxon>Hyphomicrobiales</taxon>
        <taxon>Stappiaceae</taxon>
        <taxon>Roseibium</taxon>
    </lineage>
</organism>
<protein>
    <submittedName>
        <fullName evidence="1">Uncharacterized protein</fullName>
    </submittedName>
</protein>
<evidence type="ECO:0000313" key="1">
    <source>
        <dbReference type="EMBL" id="MFD1696782.1"/>
    </source>
</evidence>
<proteinExistence type="predicted"/>
<sequence length="93" mass="10205">MAKPSRPSLLGSIQSDMPETPAPAAVVPIAQPKPAPVKSDVVKSTVYLHPLVHRKLKEIAFTKDCKIHDLLMDGVSRILVEHGYPTVDELKQK</sequence>
<keyword evidence="2" id="KW-1185">Reference proteome</keyword>
<reference evidence="2" key="1">
    <citation type="journal article" date="2019" name="Int. J. Syst. Evol. Microbiol.">
        <title>The Global Catalogue of Microorganisms (GCM) 10K type strain sequencing project: providing services to taxonomists for standard genome sequencing and annotation.</title>
        <authorList>
            <consortium name="The Broad Institute Genomics Platform"/>
            <consortium name="The Broad Institute Genome Sequencing Center for Infectious Disease"/>
            <person name="Wu L."/>
            <person name="Ma J."/>
        </authorList>
    </citation>
    <scope>NUCLEOTIDE SEQUENCE [LARGE SCALE GENOMIC DNA]</scope>
    <source>
        <strain evidence="2">JCM 3369</strain>
    </source>
</reference>
<name>A0ABW4JY72_9HYPH</name>
<dbReference type="Proteomes" id="UP001597327">
    <property type="component" value="Unassembled WGS sequence"/>
</dbReference>